<dbReference type="InterPro" id="IPR009057">
    <property type="entry name" value="Homeodomain-like_sf"/>
</dbReference>
<dbReference type="InterPro" id="IPR001647">
    <property type="entry name" value="HTH_TetR"/>
</dbReference>
<dbReference type="PANTHER" id="PTHR30055:SF209">
    <property type="entry name" value="POSSIBLE TRANSCRIPTIONAL REGULATORY PROTEIN (PROBABLY TETR-FAMILY)"/>
    <property type="match status" value="1"/>
</dbReference>
<dbReference type="Proteomes" id="UP001612741">
    <property type="component" value="Unassembled WGS sequence"/>
</dbReference>
<dbReference type="Gene3D" id="1.10.357.10">
    <property type="entry name" value="Tetracycline Repressor, domain 2"/>
    <property type="match status" value="1"/>
</dbReference>
<evidence type="ECO:0000256" key="1">
    <source>
        <dbReference type="ARBA" id="ARBA00023125"/>
    </source>
</evidence>
<comment type="caution">
    <text evidence="4">The sequence shown here is derived from an EMBL/GenBank/DDBJ whole genome shotgun (WGS) entry which is preliminary data.</text>
</comment>
<dbReference type="PRINTS" id="PR00455">
    <property type="entry name" value="HTHTETR"/>
</dbReference>
<evidence type="ECO:0000259" key="3">
    <source>
        <dbReference type="PROSITE" id="PS50977"/>
    </source>
</evidence>
<evidence type="ECO:0000313" key="5">
    <source>
        <dbReference type="Proteomes" id="UP001612741"/>
    </source>
</evidence>
<dbReference type="Pfam" id="PF00440">
    <property type="entry name" value="TetR_N"/>
    <property type="match status" value="1"/>
</dbReference>
<dbReference type="InterPro" id="IPR050109">
    <property type="entry name" value="HTH-type_TetR-like_transc_reg"/>
</dbReference>
<reference evidence="4 5" key="1">
    <citation type="submission" date="2024-10" db="EMBL/GenBank/DDBJ databases">
        <title>The Natural Products Discovery Center: Release of the First 8490 Sequenced Strains for Exploring Actinobacteria Biosynthetic Diversity.</title>
        <authorList>
            <person name="Kalkreuter E."/>
            <person name="Kautsar S.A."/>
            <person name="Yang D."/>
            <person name="Bader C.D."/>
            <person name="Teijaro C.N."/>
            <person name="Fluegel L."/>
            <person name="Davis C.M."/>
            <person name="Simpson J.R."/>
            <person name="Lauterbach L."/>
            <person name="Steele A.D."/>
            <person name="Gui C."/>
            <person name="Meng S."/>
            <person name="Li G."/>
            <person name="Viehrig K."/>
            <person name="Ye F."/>
            <person name="Su P."/>
            <person name="Kiefer A.F."/>
            <person name="Nichols A."/>
            <person name="Cepeda A.J."/>
            <person name="Yan W."/>
            <person name="Fan B."/>
            <person name="Jiang Y."/>
            <person name="Adhikari A."/>
            <person name="Zheng C.-J."/>
            <person name="Schuster L."/>
            <person name="Cowan T.M."/>
            <person name="Smanski M.J."/>
            <person name="Chevrette M.G."/>
            <person name="De Carvalho L.P.S."/>
            <person name="Shen B."/>
        </authorList>
    </citation>
    <scope>NUCLEOTIDE SEQUENCE [LARGE SCALE GENOMIC DNA]</scope>
    <source>
        <strain evidence="4 5">NPDC050545</strain>
    </source>
</reference>
<feature type="DNA-binding region" description="H-T-H motif" evidence="2">
    <location>
        <begin position="32"/>
        <end position="51"/>
    </location>
</feature>
<keyword evidence="1 2" id="KW-0238">DNA-binding</keyword>
<dbReference type="PROSITE" id="PS50977">
    <property type="entry name" value="HTH_TETR_2"/>
    <property type="match status" value="1"/>
</dbReference>
<dbReference type="PANTHER" id="PTHR30055">
    <property type="entry name" value="HTH-TYPE TRANSCRIPTIONAL REGULATOR RUTR"/>
    <property type="match status" value="1"/>
</dbReference>
<dbReference type="EMBL" id="JBITGY010000019">
    <property type="protein sequence ID" value="MFI6505371.1"/>
    <property type="molecule type" value="Genomic_DNA"/>
</dbReference>
<dbReference type="RefSeq" id="WP_397091506.1">
    <property type="nucleotide sequence ID" value="NZ_JBITGY010000019.1"/>
</dbReference>
<proteinExistence type="predicted"/>
<evidence type="ECO:0000313" key="4">
    <source>
        <dbReference type="EMBL" id="MFI6505371.1"/>
    </source>
</evidence>
<sequence length="203" mass="21181">MRLTRAESKAANKRALLDAAYEVVGRDGAKARLEDITELAGLTTGAVYSLFGGKSGLLAAMVDDYAGPLDLRPVEETAPGAPLEEVVAVIARQYWRMSSTPEAAGHLLFEIRVMELVLNDSGLLARLNAVINAAEARLAGHLAGREHGGAAVTPEQAVRLARALKALLSGLGQAVILGVHAGTEEYFADVACSLATARVLGPA</sequence>
<dbReference type="SUPFAM" id="SSF46689">
    <property type="entry name" value="Homeodomain-like"/>
    <property type="match status" value="1"/>
</dbReference>
<name>A0ABW7ZB34_9ACTN</name>
<organism evidence="4 5">
    <name type="scientific">Nonomuraea typhae</name>
    <dbReference type="NCBI Taxonomy" id="2603600"/>
    <lineage>
        <taxon>Bacteria</taxon>
        <taxon>Bacillati</taxon>
        <taxon>Actinomycetota</taxon>
        <taxon>Actinomycetes</taxon>
        <taxon>Streptosporangiales</taxon>
        <taxon>Streptosporangiaceae</taxon>
        <taxon>Nonomuraea</taxon>
    </lineage>
</organism>
<keyword evidence="5" id="KW-1185">Reference proteome</keyword>
<evidence type="ECO:0000256" key="2">
    <source>
        <dbReference type="PROSITE-ProRule" id="PRU00335"/>
    </source>
</evidence>
<accession>A0ABW7ZB34</accession>
<protein>
    <submittedName>
        <fullName evidence="4">TetR/AcrR family transcriptional regulator</fullName>
    </submittedName>
</protein>
<feature type="domain" description="HTH tetR-type" evidence="3">
    <location>
        <begin position="10"/>
        <end position="69"/>
    </location>
</feature>
<gene>
    <name evidence="4" type="ORF">ACIBG2_48880</name>
</gene>